<evidence type="ECO:0000313" key="2">
    <source>
        <dbReference type="EMBL" id="KAF8821407.1"/>
    </source>
</evidence>
<dbReference type="EMBL" id="JADAQX010000184">
    <property type="protein sequence ID" value="KAF8821407.1"/>
    <property type="molecule type" value="Genomic_DNA"/>
</dbReference>
<evidence type="ECO:0000256" key="1">
    <source>
        <dbReference type="SAM" id="MobiDB-lite"/>
    </source>
</evidence>
<evidence type="ECO:0008006" key="4">
    <source>
        <dbReference type="Google" id="ProtNLM"/>
    </source>
</evidence>
<dbReference type="Proteomes" id="UP000823046">
    <property type="component" value="Unassembled WGS sequence"/>
</dbReference>
<proteinExistence type="predicted"/>
<reference evidence="2 3" key="1">
    <citation type="journal article" date="2020" name="bioRxiv">
        <title>Metabolic contributions of an alphaproteobacterial endosymbiont in the apicomplexan Cardiosporidium cionae.</title>
        <authorList>
            <person name="Hunter E.S."/>
            <person name="Paight C.J."/>
            <person name="Lane C.E."/>
        </authorList>
    </citation>
    <scope>NUCLEOTIDE SEQUENCE [LARGE SCALE GENOMIC DNA]</scope>
    <source>
        <strain evidence="2">ESH_2018</strain>
    </source>
</reference>
<gene>
    <name evidence="2" type="ORF">IE077_004338</name>
</gene>
<accession>A0ABQ7JBP0</accession>
<evidence type="ECO:0000313" key="3">
    <source>
        <dbReference type="Proteomes" id="UP000823046"/>
    </source>
</evidence>
<keyword evidence="3" id="KW-1185">Reference proteome</keyword>
<name>A0ABQ7JBP0_9APIC</name>
<organism evidence="2 3">
    <name type="scientific">Cardiosporidium cionae</name>
    <dbReference type="NCBI Taxonomy" id="476202"/>
    <lineage>
        <taxon>Eukaryota</taxon>
        <taxon>Sar</taxon>
        <taxon>Alveolata</taxon>
        <taxon>Apicomplexa</taxon>
        <taxon>Aconoidasida</taxon>
        <taxon>Nephromycida</taxon>
        <taxon>Cardiosporidium</taxon>
    </lineage>
</organism>
<protein>
    <recommendedName>
        <fullName evidence="4">J domain-containing protein</fullName>
    </recommendedName>
</protein>
<dbReference type="SUPFAM" id="SSF46565">
    <property type="entry name" value="Chaperone J-domain"/>
    <property type="match status" value="1"/>
</dbReference>
<comment type="caution">
    <text evidence="2">The sequence shown here is derived from an EMBL/GenBank/DDBJ whole genome shotgun (WGS) entry which is preliminary data.</text>
</comment>
<feature type="region of interest" description="Disordered" evidence="1">
    <location>
        <begin position="478"/>
        <end position="500"/>
    </location>
</feature>
<sequence length="707" mass="80122">MSEVAASLKMEAPNRLTPLAKEKLVFETLRFAIPRSHSFSQALGSLNKFIPVTSNAETLLNSLVLLLDQQNISPKSNLVSDSVSCNASSENKANSRLTEAIYLKKRTQISQRSSKTERKRARLNISPQEIISIPDDDASVFKENTPDTFSDMNLPPCRMFAYLHEFAKCLFYDFVSNFDQWPLPESLDSSLVSKILNLLRIPLSADWKTVQAHLSIFKNFLQDIPAFPPTLSKEDLKCLSNRLCCFESALRDFFNMQDECVQRILIKADGDGLPALLNLPSTMEDSQILVALSKTLDLLSSGRLQYCKDAKVALQKLTSRKEAWDKMKSERFAQGLRDTEKLKEKHEAVNYVLDRISEAHHFGNHPTIPNQKHFLYYFYVIGIDPTRVDISTFDKIGRKLKSLLHPDSLPQEVDKTNADRRAEAFKMVNTAVEECKQEIKRGIPRTINNWKLPPEPPYVKELLLQHLGMRFKESCKFSDETRSKNASKDTSWESKNSRPKPVEATKCTAEFASSNSSFPEPQLQWLPNFSLICTNKQSCELKINLLPNHPPEAIAGKNVYVYTLRPMHRRAPPASAPPNPRIVCTAVVHTFEMLSTDHFIITSEGGIQPWELGTAKKYWIGVQCVYKRSNGETAATQICWKSIEIKLEKELSLDSILTLLDTFSEAEFINQAELQGVLQLSKRMPIPSLKGLLDAYCKKGREWADGI</sequence>
<dbReference type="InterPro" id="IPR036869">
    <property type="entry name" value="J_dom_sf"/>
</dbReference>